<accession>A0A6G1F4P3</accession>
<gene>
    <name evidence="1" type="ORF">E2562_005804</name>
</gene>
<dbReference type="InterPro" id="IPR038947">
    <property type="entry name" value="At3g27210-like"/>
</dbReference>
<dbReference type="PANTHER" id="PTHR34280:SF2">
    <property type="entry name" value="OS01G0920100 PROTEIN"/>
    <property type="match status" value="1"/>
</dbReference>
<sequence>MILFFISNGAFIELTLIRSAATREHKAVNGKGALVGDGFVDLKRKVEGKQQQPRQGLAPRARVLESMILTEMGLCPYSLIFDSGSKDGMFFDSRAWLDSNCEDDFYSVNGDNATSEHLFAFEGMSDSELRMVLELAFDEELMAFEEILYGTRLIK</sequence>
<comment type="caution">
    <text evidence="1">The sequence shown here is derived from an EMBL/GenBank/DDBJ whole genome shotgun (WGS) entry which is preliminary data.</text>
</comment>
<reference evidence="1 2" key="1">
    <citation type="submission" date="2019-11" db="EMBL/GenBank/DDBJ databases">
        <title>Whole genome sequence of Oryza granulata.</title>
        <authorList>
            <person name="Li W."/>
        </authorList>
    </citation>
    <scope>NUCLEOTIDE SEQUENCE [LARGE SCALE GENOMIC DNA]</scope>
    <source>
        <strain evidence="2">cv. Menghai</strain>
        <tissue evidence="1">Leaf</tissue>
    </source>
</reference>
<keyword evidence="2" id="KW-1185">Reference proteome</keyword>
<dbReference type="OrthoDB" id="1925325at2759"/>
<evidence type="ECO:0000313" key="2">
    <source>
        <dbReference type="Proteomes" id="UP000479710"/>
    </source>
</evidence>
<dbReference type="PANTHER" id="PTHR34280">
    <property type="entry name" value="OS01G0920100 PROTEIN"/>
    <property type="match status" value="1"/>
</dbReference>
<dbReference type="Proteomes" id="UP000479710">
    <property type="component" value="Unassembled WGS sequence"/>
</dbReference>
<evidence type="ECO:0000313" key="1">
    <source>
        <dbReference type="EMBL" id="KAF0931841.1"/>
    </source>
</evidence>
<name>A0A6G1F4P3_9ORYZ</name>
<protein>
    <submittedName>
        <fullName evidence="1">Uncharacterized protein</fullName>
    </submittedName>
</protein>
<dbReference type="AlphaFoldDB" id="A0A6G1F4P3"/>
<organism evidence="1 2">
    <name type="scientific">Oryza meyeriana var. granulata</name>
    <dbReference type="NCBI Taxonomy" id="110450"/>
    <lineage>
        <taxon>Eukaryota</taxon>
        <taxon>Viridiplantae</taxon>
        <taxon>Streptophyta</taxon>
        <taxon>Embryophyta</taxon>
        <taxon>Tracheophyta</taxon>
        <taxon>Spermatophyta</taxon>
        <taxon>Magnoliopsida</taxon>
        <taxon>Liliopsida</taxon>
        <taxon>Poales</taxon>
        <taxon>Poaceae</taxon>
        <taxon>BOP clade</taxon>
        <taxon>Oryzoideae</taxon>
        <taxon>Oryzeae</taxon>
        <taxon>Oryzinae</taxon>
        <taxon>Oryza</taxon>
        <taxon>Oryza meyeriana</taxon>
    </lineage>
</organism>
<proteinExistence type="predicted"/>
<dbReference type="EMBL" id="SPHZ02000001">
    <property type="protein sequence ID" value="KAF0931841.1"/>
    <property type="molecule type" value="Genomic_DNA"/>
</dbReference>